<dbReference type="NCBIfam" id="TIGR00229">
    <property type="entry name" value="sensory_box"/>
    <property type="match status" value="3"/>
</dbReference>
<sequence>MFMEKSAASEEEIRVLLDTMPQFVWICRPDGSVAYYSQSGCDYTGMTTDQIQGEGWLQCLHPDDRQRTRDAWQAALHIGGPYEIEQRIRQGTTGVYHWFLTRGRPLKDAQGMIVQWVGTSTDIDAQKQAELRSKASEENLRVLAEAVPQLVWVTQPDGSVSYANPRYYDYTCATCEQLQHFHWLQFVHPEDAARVLALRQHSLETGGRYEIEYRLRNGITGAYRWFLTRALPVRDAAGQIIKWFGTSTDVDDQKRTEEALRQSQARVHALINSNIIGIFVSEEEQIVDANDTFLRMTGYTPEDLREGRINWMRMTPPDYLARTQQARQELVTQPSITPYEKEYVGKDGSRLPVLVGCIKLRADSSQEIAFVLDNSARKELEQRKDNFISTASHELRAPLTTVKLQAALLKKRLGRQSMQQSSADLAQIETQINTGVRLMETLLDVSRIQTGVLTYAQESVDHDALLEEIVETLQQTCSTHTIILRGVTQTLFLGDRDRLGQVFTNLISNAIKYSPQATTVEIDLNASPEAVTISVRDHGLGIPREQREKIFERFYRASGARQHTIPGLGIGLYLVAEIVTHYGGTITVESQVGHGSTFHVTLPLKQEA</sequence>
<feature type="domain" description="PAC" evidence="9">
    <location>
        <begin position="209"/>
        <end position="262"/>
    </location>
</feature>
<proteinExistence type="predicted"/>
<dbReference type="Gene3D" id="1.10.287.130">
    <property type="match status" value="1"/>
</dbReference>
<dbReference type="InterPro" id="IPR003594">
    <property type="entry name" value="HATPase_dom"/>
</dbReference>
<dbReference type="SUPFAM" id="SSF55785">
    <property type="entry name" value="PYP-like sensor domain (PAS domain)"/>
    <property type="match status" value="3"/>
</dbReference>
<dbReference type="EC" id="2.7.13.3" evidence="2"/>
<dbReference type="PANTHER" id="PTHR43304">
    <property type="entry name" value="PHYTOCHROME-LIKE PROTEIN CPH1"/>
    <property type="match status" value="1"/>
</dbReference>
<evidence type="ECO:0000259" key="8">
    <source>
        <dbReference type="PROSITE" id="PS50112"/>
    </source>
</evidence>
<feature type="domain" description="Histidine kinase" evidence="7">
    <location>
        <begin position="390"/>
        <end position="606"/>
    </location>
</feature>
<name>A0ABQ6FQ56_9CHLR</name>
<evidence type="ECO:0000256" key="1">
    <source>
        <dbReference type="ARBA" id="ARBA00000085"/>
    </source>
</evidence>
<evidence type="ECO:0000313" key="11">
    <source>
        <dbReference type="Proteomes" id="UP001344906"/>
    </source>
</evidence>
<dbReference type="Pfam" id="PF00512">
    <property type="entry name" value="HisKA"/>
    <property type="match status" value="1"/>
</dbReference>
<keyword evidence="4" id="KW-0808">Transferase</keyword>
<feature type="domain" description="PAC" evidence="9">
    <location>
        <begin position="82"/>
        <end position="135"/>
    </location>
</feature>
<protein>
    <recommendedName>
        <fullName evidence="2">histidine kinase</fullName>
        <ecNumber evidence="2">2.7.13.3</ecNumber>
    </recommendedName>
</protein>
<reference evidence="10 11" key="1">
    <citation type="submission" date="2023-02" db="EMBL/GenBank/DDBJ databases">
        <title>Dictyobacter halimunensis sp. nov., a new member of the class Ktedonobacteria from forest soil in a geothermal area.</title>
        <authorList>
            <person name="Rachmania M.K."/>
            <person name="Ningsih F."/>
            <person name="Sakai Y."/>
            <person name="Yabe S."/>
            <person name="Yokota A."/>
            <person name="Sjamsuridzal W."/>
        </authorList>
    </citation>
    <scope>NUCLEOTIDE SEQUENCE [LARGE SCALE GENOMIC DNA]</scope>
    <source>
        <strain evidence="10 11">S3.2.2.5</strain>
    </source>
</reference>
<dbReference type="PROSITE" id="PS50113">
    <property type="entry name" value="PAC"/>
    <property type="match status" value="2"/>
</dbReference>
<evidence type="ECO:0000256" key="4">
    <source>
        <dbReference type="ARBA" id="ARBA00022679"/>
    </source>
</evidence>
<dbReference type="InterPro" id="IPR036890">
    <property type="entry name" value="HATPase_C_sf"/>
</dbReference>
<evidence type="ECO:0000313" key="10">
    <source>
        <dbReference type="EMBL" id="GLV55820.1"/>
    </source>
</evidence>
<evidence type="ECO:0000256" key="2">
    <source>
        <dbReference type="ARBA" id="ARBA00012438"/>
    </source>
</evidence>
<dbReference type="SUPFAM" id="SSF47384">
    <property type="entry name" value="Homodimeric domain of signal transducing histidine kinase"/>
    <property type="match status" value="1"/>
</dbReference>
<comment type="catalytic activity">
    <reaction evidence="1">
        <text>ATP + protein L-histidine = ADP + protein N-phospho-L-histidine.</text>
        <dbReference type="EC" id="2.7.13.3"/>
    </reaction>
</comment>
<evidence type="ECO:0000259" key="7">
    <source>
        <dbReference type="PROSITE" id="PS50109"/>
    </source>
</evidence>
<dbReference type="Pfam" id="PF02518">
    <property type="entry name" value="HATPase_c"/>
    <property type="match status" value="1"/>
</dbReference>
<dbReference type="InterPro" id="IPR003661">
    <property type="entry name" value="HisK_dim/P_dom"/>
</dbReference>
<dbReference type="PROSITE" id="PS50109">
    <property type="entry name" value="HIS_KIN"/>
    <property type="match status" value="1"/>
</dbReference>
<dbReference type="EMBL" id="BSRI01000001">
    <property type="protein sequence ID" value="GLV55820.1"/>
    <property type="molecule type" value="Genomic_DNA"/>
</dbReference>
<organism evidence="10 11">
    <name type="scientific">Dictyobacter halimunensis</name>
    <dbReference type="NCBI Taxonomy" id="3026934"/>
    <lineage>
        <taxon>Bacteria</taxon>
        <taxon>Bacillati</taxon>
        <taxon>Chloroflexota</taxon>
        <taxon>Ktedonobacteria</taxon>
        <taxon>Ktedonobacterales</taxon>
        <taxon>Dictyobacteraceae</taxon>
        <taxon>Dictyobacter</taxon>
    </lineage>
</organism>
<keyword evidence="6" id="KW-0902">Two-component regulatory system</keyword>
<dbReference type="SUPFAM" id="SSF55874">
    <property type="entry name" value="ATPase domain of HSP90 chaperone/DNA topoisomerase II/histidine kinase"/>
    <property type="match status" value="1"/>
</dbReference>
<dbReference type="CDD" id="cd00082">
    <property type="entry name" value="HisKA"/>
    <property type="match status" value="1"/>
</dbReference>
<evidence type="ECO:0000256" key="3">
    <source>
        <dbReference type="ARBA" id="ARBA00022553"/>
    </source>
</evidence>
<dbReference type="SMART" id="SM00091">
    <property type="entry name" value="PAS"/>
    <property type="match status" value="3"/>
</dbReference>
<feature type="domain" description="PAS" evidence="8">
    <location>
        <begin position="9"/>
        <end position="79"/>
    </location>
</feature>
<dbReference type="InterPro" id="IPR013655">
    <property type="entry name" value="PAS_fold_3"/>
</dbReference>
<dbReference type="SMART" id="SM00388">
    <property type="entry name" value="HisKA"/>
    <property type="match status" value="1"/>
</dbReference>
<dbReference type="Proteomes" id="UP001344906">
    <property type="component" value="Unassembled WGS sequence"/>
</dbReference>
<dbReference type="InterPro" id="IPR052162">
    <property type="entry name" value="Sensor_kinase/Photoreceptor"/>
</dbReference>
<dbReference type="InterPro" id="IPR000014">
    <property type="entry name" value="PAS"/>
</dbReference>
<dbReference type="SMART" id="SM00086">
    <property type="entry name" value="PAC"/>
    <property type="match status" value="3"/>
</dbReference>
<keyword evidence="5" id="KW-0418">Kinase</keyword>
<dbReference type="InterPro" id="IPR000700">
    <property type="entry name" value="PAS-assoc_C"/>
</dbReference>
<evidence type="ECO:0000256" key="6">
    <source>
        <dbReference type="ARBA" id="ARBA00023012"/>
    </source>
</evidence>
<dbReference type="InterPro" id="IPR036097">
    <property type="entry name" value="HisK_dim/P_sf"/>
</dbReference>
<dbReference type="PRINTS" id="PR00344">
    <property type="entry name" value="BCTRLSENSOR"/>
</dbReference>
<dbReference type="Pfam" id="PF13426">
    <property type="entry name" value="PAS_9"/>
    <property type="match status" value="1"/>
</dbReference>
<gene>
    <name evidence="10" type="ORF">KDH_26640</name>
</gene>
<dbReference type="Gene3D" id="3.30.565.10">
    <property type="entry name" value="Histidine kinase-like ATPase, C-terminal domain"/>
    <property type="match status" value="1"/>
</dbReference>
<evidence type="ECO:0000256" key="5">
    <source>
        <dbReference type="ARBA" id="ARBA00022777"/>
    </source>
</evidence>
<dbReference type="PANTHER" id="PTHR43304:SF1">
    <property type="entry name" value="PAC DOMAIN-CONTAINING PROTEIN"/>
    <property type="match status" value="1"/>
</dbReference>
<feature type="domain" description="PAS" evidence="8">
    <location>
        <begin position="136"/>
        <end position="206"/>
    </location>
</feature>
<accession>A0ABQ6FQ56</accession>
<dbReference type="RefSeq" id="WP_338250519.1">
    <property type="nucleotide sequence ID" value="NZ_BSRI01000001.1"/>
</dbReference>
<dbReference type="InterPro" id="IPR005467">
    <property type="entry name" value="His_kinase_dom"/>
</dbReference>
<dbReference type="Gene3D" id="3.30.450.20">
    <property type="entry name" value="PAS domain"/>
    <property type="match status" value="3"/>
</dbReference>
<dbReference type="Pfam" id="PF08447">
    <property type="entry name" value="PAS_3"/>
    <property type="match status" value="2"/>
</dbReference>
<dbReference type="CDD" id="cd00075">
    <property type="entry name" value="HATPase"/>
    <property type="match status" value="1"/>
</dbReference>
<comment type="caution">
    <text evidence="10">The sequence shown here is derived from an EMBL/GenBank/DDBJ whole genome shotgun (WGS) entry which is preliminary data.</text>
</comment>
<dbReference type="CDD" id="cd00130">
    <property type="entry name" value="PAS"/>
    <property type="match status" value="3"/>
</dbReference>
<dbReference type="InterPro" id="IPR004358">
    <property type="entry name" value="Sig_transdc_His_kin-like_C"/>
</dbReference>
<dbReference type="InterPro" id="IPR035965">
    <property type="entry name" value="PAS-like_dom_sf"/>
</dbReference>
<keyword evidence="3" id="KW-0597">Phosphoprotein</keyword>
<dbReference type="SMART" id="SM00387">
    <property type="entry name" value="HATPase_c"/>
    <property type="match status" value="1"/>
</dbReference>
<evidence type="ECO:0000259" key="9">
    <source>
        <dbReference type="PROSITE" id="PS50113"/>
    </source>
</evidence>
<dbReference type="InterPro" id="IPR001610">
    <property type="entry name" value="PAC"/>
</dbReference>
<dbReference type="PROSITE" id="PS50112">
    <property type="entry name" value="PAS"/>
    <property type="match status" value="2"/>
</dbReference>
<keyword evidence="11" id="KW-1185">Reference proteome</keyword>